<reference evidence="1 2" key="1">
    <citation type="submission" date="2015-06" db="EMBL/GenBank/DDBJ databases">
        <title>Genome sequence of Pseudoalteromonas peptidolytica.</title>
        <authorList>
            <person name="Xie B.-B."/>
            <person name="Rong J.-C."/>
            <person name="Qin Q.-L."/>
            <person name="Zhang Y.-Z."/>
        </authorList>
    </citation>
    <scope>NUCLEOTIDE SEQUENCE [LARGE SCALE GENOMIC DNA]</scope>
    <source>
        <strain evidence="1 2">F12-50-A1</strain>
    </source>
</reference>
<keyword evidence="2" id="KW-1185">Reference proteome</keyword>
<protein>
    <submittedName>
        <fullName evidence="1">Uncharacterized protein</fullName>
    </submittedName>
</protein>
<dbReference type="EMBL" id="AQHF01000028">
    <property type="protein sequence ID" value="MBE0347853.1"/>
    <property type="molecule type" value="Genomic_DNA"/>
</dbReference>
<dbReference type="RefSeq" id="WP_125251887.1">
    <property type="nucleotide sequence ID" value="NZ_AQHF01000028.1"/>
</dbReference>
<dbReference type="AlphaFoldDB" id="A0A8I0T621"/>
<organism evidence="1 2">
    <name type="scientific">Pseudoalteromonas peptidolytica F12-50-A1</name>
    <dbReference type="NCBI Taxonomy" id="1315280"/>
    <lineage>
        <taxon>Bacteria</taxon>
        <taxon>Pseudomonadati</taxon>
        <taxon>Pseudomonadota</taxon>
        <taxon>Gammaproteobacteria</taxon>
        <taxon>Alteromonadales</taxon>
        <taxon>Pseudoalteromonadaceae</taxon>
        <taxon>Pseudoalteromonas</taxon>
    </lineage>
</organism>
<proteinExistence type="predicted"/>
<evidence type="ECO:0000313" key="1">
    <source>
        <dbReference type="EMBL" id="MBE0347853.1"/>
    </source>
</evidence>
<name>A0A8I0T621_9GAMM</name>
<dbReference type="Proteomes" id="UP000660708">
    <property type="component" value="Unassembled WGS sequence"/>
</dbReference>
<comment type="caution">
    <text evidence="1">The sequence shown here is derived from an EMBL/GenBank/DDBJ whole genome shotgun (WGS) entry which is preliminary data.</text>
</comment>
<accession>A0A8I0T621</accession>
<dbReference type="Pfam" id="PF12322">
    <property type="entry name" value="T4_baseplate"/>
    <property type="match status" value="1"/>
</dbReference>
<evidence type="ECO:0000313" key="2">
    <source>
        <dbReference type="Proteomes" id="UP000660708"/>
    </source>
</evidence>
<sequence length="254" mass="28355">MNELQQALDRESNLPDTMVKVAQLPSRGLAYPVGTEIHYKPYTFGEVKMFSQAQGTMSSAKSTEKILNGISVEGMDREDITFFDFLYIALLRRLSTMNAVEFNLNVECPQCQHSVQHQFGWENLQFEDLAAPKLPVIADLCGMTDVKFKPLTVGQYLELTRRNADEDPVAIAAMQSSLDYKLAYNLFNNAIGDDAATLEDIDKFLYHDLKPMAVTCANTECGIVFSASLDDEAALINPFRKSEPTTGSRVRFGN</sequence>
<gene>
    <name evidence="1" type="ORF">PPEP_a4217</name>
</gene>
<dbReference type="InterPro" id="IPR024364">
    <property type="entry name" value="Baseplate_phage_T4-like"/>
</dbReference>